<dbReference type="Pfam" id="PF01152">
    <property type="entry name" value="Bac_globin"/>
    <property type="match status" value="1"/>
</dbReference>
<dbReference type="PANTHER" id="PTHR47366">
    <property type="entry name" value="TWO-ON-TWO HEMOGLOBIN-3"/>
    <property type="match status" value="1"/>
</dbReference>
<accession>A0A2W5NY78</accession>
<dbReference type="InterPro" id="IPR001486">
    <property type="entry name" value="Hemoglobin_trunc"/>
</dbReference>
<dbReference type="Proteomes" id="UP000249135">
    <property type="component" value="Unassembled WGS sequence"/>
</dbReference>
<comment type="similarity">
    <text evidence="5">Belongs to the truncated hemoglobin family. Group II subfamily.</text>
</comment>
<proteinExistence type="inferred from homology"/>
<dbReference type="Gene3D" id="1.10.490.10">
    <property type="entry name" value="Globins"/>
    <property type="match status" value="1"/>
</dbReference>
<gene>
    <name evidence="6" type="ORF">DI563_31640</name>
</gene>
<dbReference type="AlphaFoldDB" id="A0A2W5NY78"/>
<keyword evidence="1" id="KW-0813">Transport</keyword>
<dbReference type="PANTHER" id="PTHR47366:SF1">
    <property type="entry name" value="TWO-ON-TWO HEMOGLOBIN-3"/>
    <property type="match status" value="1"/>
</dbReference>
<reference evidence="6 7" key="1">
    <citation type="submission" date="2017-08" db="EMBL/GenBank/DDBJ databases">
        <title>Infants hospitalized years apart are colonized by the same room-sourced microbial strains.</title>
        <authorList>
            <person name="Brooks B."/>
            <person name="Olm M.R."/>
            <person name="Firek B.A."/>
            <person name="Baker R."/>
            <person name="Thomas B.C."/>
            <person name="Morowitz M.J."/>
            <person name="Banfield J.F."/>
        </authorList>
    </citation>
    <scope>NUCLEOTIDE SEQUENCE [LARGE SCALE GENOMIC DNA]</scope>
    <source>
        <strain evidence="6">S2_005_003_R2_41</strain>
    </source>
</reference>
<organism evidence="6 7">
    <name type="scientific">Variovorax paradoxus</name>
    <dbReference type="NCBI Taxonomy" id="34073"/>
    <lineage>
        <taxon>Bacteria</taxon>
        <taxon>Pseudomonadati</taxon>
        <taxon>Pseudomonadota</taxon>
        <taxon>Betaproteobacteria</taxon>
        <taxon>Burkholderiales</taxon>
        <taxon>Comamonadaceae</taxon>
        <taxon>Variovorax</taxon>
    </lineage>
</organism>
<dbReference type="GO" id="GO:0046872">
    <property type="term" value="F:metal ion binding"/>
    <property type="evidence" value="ECO:0007669"/>
    <property type="project" value="UniProtKB-KW"/>
</dbReference>
<name>A0A2W5NY78_VARPD</name>
<keyword evidence="4" id="KW-0408">Iron</keyword>
<dbReference type="GO" id="GO:0020037">
    <property type="term" value="F:heme binding"/>
    <property type="evidence" value="ECO:0007669"/>
    <property type="project" value="InterPro"/>
</dbReference>
<evidence type="ECO:0000256" key="5">
    <source>
        <dbReference type="ARBA" id="ARBA00034496"/>
    </source>
</evidence>
<evidence type="ECO:0000313" key="7">
    <source>
        <dbReference type="Proteomes" id="UP000249135"/>
    </source>
</evidence>
<keyword evidence="2" id="KW-0349">Heme</keyword>
<comment type="caution">
    <text evidence="6">The sequence shown here is derived from an EMBL/GenBank/DDBJ whole genome shotgun (WGS) entry which is preliminary data.</text>
</comment>
<dbReference type="InterPro" id="IPR044203">
    <property type="entry name" value="GlbO/GLB3-like"/>
</dbReference>
<dbReference type="GO" id="GO:0005344">
    <property type="term" value="F:oxygen carrier activity"/>
    <property type="evidence" value="ECO:0007669"/>
    <property type="project" value="InterPro"/>
</dbReference>
<sequence length="144" mass="15912">MNAAATNAELPLLRPPHYQRIGGDEGVVRLVAAFYRHMDTQPGARTIRAMHEADLRATQAVLVLYLREWLGGPKDYSAQRGHPRLRMRHAGFPIDSAARDAWLGCMRAALSEVGAPQDLQAEMMAAFFKTADWMRNRPDGAAAG</sequence>
<evidence type="ECO:0000313" key="6">
    <source>
        <dbReference type="EMBL" id="PZQ57318.1"/>
    </source>
</evidence>
<evidence type="ECO:0000256" key="4">
    <source>
        <dbReference type="ARBA" id="ARBA00023004"/>
    </source>
</evidence>
<dbReference type="CDD" id="cd14773">
    <property type="entry name" value="TrHb2_PhHbO-like_O"/>
    <property type="match status" value="1"/>
</dbReference>
<dbReference type="GO" id="GO:0019825">
    <property type="term" value="F:oxygen binding"/>
    <property type="evidence" value="ECO:0007669"/>
    <property type="project" value="InterPro"/>
</dbReference>
<dbReference type="SUPFAM" id="SSF46458">
    <property type="entry name" value="Globin-like"/>
    <property type="match status" value="1"/>
</dbReference>
<evidence type="ECO:0000256" key="3">
    <source>
        <dbReference type="ARBA" id="ARBA00022723"/>
    </source>
</evidence>
<evidence type="ECO:0000256" key="1">
    <source>
        <dbReference type="ARBA" id="ARBA00022448"/>
    </source>
</evidence>
<dbReference type="InterPro" id="IPR012292">
    <property type="entry name" value="Globin/Proto"/>
</dbReference>
<protein>
    <submittedName>
        <fullName evidence="6">Globin</fullName>
    </submittedName>
</protein>
<evidence type="ECO:0000256" key="2">
    <source>
        <dbReference type="ARBA" id="ARBA00022617"/>
    </source>
</evidence>
<dbReference type="EMBL" id="QFPP01000838">
    <property type="protein sequence ID" value="PZQ57318.1"/>
    <property type="molecule type" value="Genomic_DNA"/>
</dbReference>
<keyword evidence="3" id="KW-0479">Metal-binding</keyword>
<dbReference type="InterPro" id="IPR009050">
    <property type="entry name" value="Globin-like_sf"/>
</dbReference>